<dbReference type="EMBL" id="JACHIG010000017">
    <property type="protein sequence ID" value="MBB5035419.1"/>
    <property type="molecule type" value="Genomic_DNA"/>
</dbReference>
<reference evidence="3 4" key="1">
    <citation type="submission" date="2020-08" db="EMBL/GenBank/DDBJ databases">
        <title>Genomic Encyclopedia of Type Strains, Phase IV (KMG-IV): sequencing the most valuable type-strain genomes for metagenomic binning, comparative biology and taxonomic classification.</title>
        <authorList>
            <person name="Goeker M."/>
        </authorList>
    </citation>
    <scope>NUCLEOTIDE SEQUENCE [LARGE SCALE GENOMIC DNA]</scope>
    <source>
        <strain evidence="3 4">DSM 12252</strain>
    </source>
</reference>
<keyword evidence="4" id="KW-1185">Reference proteome</keyword>
<dbReference type="Pfam" id="PF00144">
    <property type="entry name" value="Beta-lactamase"/>
    <property type="match status" value="1"/>
</dbReference>
<comment type="caution">
    <text evidence="3">The sequence shown here is derived from an EMBL/GenBank/DDBJ whole genome shotgun (WGS) entry which is preliminary data.</text>
</comment>
<keyword evidence="1" id="KW-0732">Signal</keyword>
<evidence type="ECO:0000259" key="2">
    <source>
        <dbReference type="Pfam" id="PF00144"/>
    </source>
</evidence>
<evidence type="ECO:0000256" key="1">
    <source>
        <dbReference type="SAM" id="SignalP"/>
    </source>
</evidence>
<proteinExistence type="predicted"/>
<sequence>MSSRILTALALAAVSLHAAAADTYFPPPDSEGGWREAKTEKQCRDLAGMDLSKIEPAYILSERATAHGGLLVVHKGYLVFEKYFGRASRNCNPDMASTGKAFCSIACGIMLHEFKDKIPQGLDTKVFTEQYLPEAFPLNDPRKADINLGQLLCMTAGYWGEGQTPSGYVKGDPKTRPLKPVPGQNIRDLDKSSLNVPLWIDPGAGYSYSSPSPHIASIVLRHVTGMELKDYIDTRLAKPQGWGAWDYCLHRGDYVMPHANGAGSTALHATDALRMGYCLAHGGKWKDKQLVPADYIKKCQTWSPYNPHTPFSLQFEHNEDGHVAGVPKDAFWKSGAGGFCLYIVPSLDLVIYKLGGKDGQYDPKLTLIPQPEQDHSRDTWQPKLGNGFDEPGGVANLSRVLAAVCAAVRLD</sequence>
<organism evidence="3 4">
    <name type="scientific">Prosthecobacter vanneervenii</name>
    <dbReference type="NCBI Taxonomy" id="48466"/>
    <lineage>
        <taxon>Bacteria</taxon>
        <taxon>Pseudomonadati</taxon>
        <taxon>Verrucomicrobiota</taxon>
        <taxon>Verrucomicrobiia</taxon>
        <taxon>Verrucomicrobiales</taxon>
        <taxon>Verrucomicrobiaceae</taxon>
        <taxon>Prosthecobacter</taxon>
    </lineage>
</organism>
<dbReference type="AlphaFoldDB" id="A0A7W8DMG5"/>
<gene>
    <name evidence="3" type="ORF">HNQ65_005030</name>
</gene>
<dbReference type="Gene3D" id="3.40.710.10">
    <property type="entry name" value="DD-peptidase/beta-lactamase superfamily"/>
    <property type="match status" value="1"/>
</dbReference>
<dbReference type="SUPFAM" id="SSF56601">
    <property type="entry name" value="beta-lactamase/transpeptidase-like"/>
    <property type="match status" value="1"/>
</dbReference>
<dbReference type="PANTHER" id="PTHR43283:SF7">
    <property type="entry name" value="BETA-LACTAMASE-RELATED DOMAIN-CONTAINING PROTEIN"/>
    <property type="match status" value="1"/>
</dbReference>
<protein>
    <submittedName>
        <fullName evidence="3">CubicO group peptidase (Beta-lactamase class C family)</fullName>
    </submittedName>
</protein>
<name>A0A7W8DMG5_9BACT</name>
<dbReference type="InterPro" id="IPR001466">
    <property type="entry name" value="Beta-lactam-related"/>
</dbReference>
<feature type="chain" id="PRO_5031168068" evidence="1">
    <location>
        <begin position="21"/>
        <end position="411"/>
    </location>
</feature>
<dbReference type="InterPro" id="IPR050789">
    <property type="entry name" value="Diverse_Enzym_Activities"/>
</dbReference>
<dbReference type="Proteomes" id="UP000590740">
    <property type="component" value="Unassembled WGS sequence"/>
</dbReference>
<accession>A0A7W8DMG5</accession>
<evidence type="ECO:0000313" key="4">
    <source>
        <dbReference type="Proteomes" id="UP000590740"/>
    </source>
</evidence>
<feature type="signal peptide" evidence="1">
    <location>
        <begin position="1"/>
        <end position="20"/>
    </location>
</feature>
<dbReference type="PANTHER" id="PTHR43283">
    <property type="entry name" value="BETA-LACTAMASE-RELATED"/>
    <property type="match status" value="1"/>
</dbReference>
<feature type="domain" description="Beta-lactamase-related" evidence="2">
    <location>
        <begin position="69"/>
        <end position="352"/>
    </location>
</feature>
<dbReference type="RefSeq" id="WP_184344207.1">
    <property type="nucleotide sequence ID" value="NZ_JACHIG010000017.1"/>
</dbReference>
<evidence type="ECO:0000313" key="3">
    <source>
        <dbReference type="EMBL" id="MBB5035419.1"/>
    </source>
</evidence>
<dbReference type="InterPro" id="IPR012338">
    <property type="entry name" value="Beta-lactam/transpept-like"/>
</dbReference>